<reference evidence="1 2" key="1">
    <citation type="submission" date="2015-11" db="EMBL/GenBank/DDBJ databases">
        <title>Genome sequence of Pyrodictium occultum PL-19, a marine hyperthermophilic archaeon isolated from Volcano, Italy.</title>
        <authorList>
            <person name="Utturkar S."/>
            <person name="Huber H."/>
            <person name="Leptihn S."/>
            <person name="Brown S."/>
            <person name="Stetter K.O."/>
            <person name="Podar M."/>
        </authorList>
    </citation>
    <scope>NUCLEOTIDE SEQUENCE [LARGE SCALE GENOMIC DNA]</scope>
    <source>
        <strain evidence="1 2">PL-19</strain>
    </source>
</reference>
<dbReference type="EMBL" id="LNTB01000002">
    <property type="protein sequence ID" value="KSW10769.1"/>
    <property type="molecule type" value="Genomic_DNA"/>
</dbReference>
<dbReference type="AlphaFoldDB" id="A0A0V8RRT7"/>
<name>A0A0V8RRT7_PYROC</name>
<organism evidence="1 2">
    <name type="scientific">Pyrodictium occultum</name>
    <dbReference type="NCBI Taxonomy" id="2309"/>
    <lineage>
        <taxon>Archaea</taxon>
        <taxon>Thermoproteota</taxon>
        <taxon>Thermoprotei</taxon>
        <taxon>Desulfurococcales</taxon>
        <taxon>Pyrodictiaceae</taxon>
        <taxon>Pyrodictium</taxon>
    </lineage>
</organism>
<protein>
    <submittedName>
        <fullName evidence="1">Uncharacterized protein</fullName>
    </submittedName>
</protein>
<evidence type="ECO:0000313" key="2">
    <source>
        <dbReference type="Proteomes" id="UP000053352"/>
    </source>
</evidence>
<evidence type="ECO:0000313" key="1">
    <source>
        <dbReference type="EMBL" id="KSW10769.1"/>
    </source>
</evidence>
<comment type="caution">
    <text evidence="1">The sequence shown here is derived from an EMBL/GenBank/DDBJ whole genome shotgun (WGS) entry which is preliminary data.</text>
</comment>
<sequence>MLIFYAKHVPHLISEILIITRDIINVYTIWNHKYLVTWQSIPAYKILLKGLRGNSEGFYVFISHAHYLNYPRQVN</sequence>
<dbReference type="Proteomes" id="UP000053352">
    <property type="component" value="Unassembled WGS sequence"/>
</dbReference>
<accession>A0A0V8RRT7</accession>
<proteinExistence type="predicted"/>
<keyword evidence="2" id="KW-1185">Reference proteome</keyword>
<gene>
    <name evidence="1" type="ORF">CF15_08290</name>
</gene>